<accession>A0A8S5TR53</accession>
<organism evidence="1">
    <name type="scientific">Myoviridae sp. ctLEM34</name>
    <dbReference type="NCBI Taxonomy" id="2825082"/>
    <lineage>
        <taxon>Viruses</taxon>
        <taxon>Duplodnaviria</taxon>
        <taxon>Heunggongvirae</taxon>
        <taxon>Uroviricota</taxon>
        <taxon>Caudoviricetes</taxon>
    </lineage>
</organism>
<dbReference type="EMBL" id="BK015907">
    <property type="protein sequence ID" value="DAF84689.1"/>
    <property type="molecule type" value="Genomic_DNA"/>
</dbReference>
<name>A0A8S5TR53_9CAUD</name>
<protein>
    <submittedName>
        <fullName evidence="1">Uncharacterized protein</fullName>
    </submittedName>
</protein>
<sequence>MSVKTAYCFMFQRVMWIGRILVCKTKRLH</sequence>
<proteinExistence type="predicted"/>
<reference evidence="1" key="1">
    <citation type="journal article" date="2021" name="Proc. Natl. Acad. Sci. U.S.A.">
        <title>A Catalog of Tens of Thousands of Viruses from Human Metagenomes Reveals Hidden Associations with Chronic Diseases.</title>
        <authorList>
            <person name="Tisza M.J."/>
            <person name="Buck C.B."/>
        </authorList>
    </citation>
    <scope>NUCLEOTIDE SEQUENCE</scope>
    <source>
        <strain evidence="1">CtLEM34</strain>
    </source>
</reference>
<evidence type="ECO:0000313" key="1">
    <source>
        <dbReference type="EMBL" id="DAF84689.1"/>
    </source>
</evidence>